<protein>
    <submittedName>
        <fullName evidence="1">Uncharacterized protein</fullName>
    </submittedName>
</protein>
<accession>A0A2T0PP76</accession>
<name>A0A2T0PP76_9ACTN</name>
<dbReference type="AlphaFoldDB" id="A0A2T0PP76"/>
<reference evidence="1 2" key="1">
    <citation type="submission" date="2018-03" db="EMBL/GenBank/DDBJ databases">
        <title>Genomic Encyclopedia of Archaeal and Bacterial Type Strains, Phase II (KMG-II): from individual species to whole genera.</title>
        <authorList>
            <person name="Goeker M."/>
        </authorList>
    </citation>
    <scope>NUCLEOTIDE SEQUENCE [LARGE SCALE GENOMIC DNA]</scope>
    <source>
        <strain evidence="1 2">DSM 45601</strain>
    </source>
</reference>
<sequence length="142" mass="16186">MALVAPRGKHVVSRLPVRKIRPDIRAYPADWQELATEAALVFDFVPHLEEPIMIVDPIPGLCVAQLRRGERLGPILRHFDLLAEWKQALYTMEWGCPAGATVEFALDMFGRDYRAEPDAAPPWIQQWSGCIDLRKLTRARLN</sequence>
<evidence type="ECO:0000313" key="2">
    <source>
        <dbReference type="Proteomes" id="UP000237846"/>
    </source>
</evidence>
<proteinExistence type="predicted"/>
<keyword evidence="2" id="KW-1185">Reference proteome</keyword>
<organism evidence="1 2">
    <name type="scientific">Allonocardiopsis opalescens</name>
    <dbReference type="NCBI Taxonomy" id="1144618"/>
    <lineage>
        <taxon>Bacteria</taxon>
        <taxon>Bacillati</taxon>
        <taxon>Actinomycetota</taxon>
        <taxon>Actinomycetes</taxon>
        <taxon>Streptosporangiales</taxon>
        <taxon>Allonocardiopsis</taxon>
    </lineage>
</organism>
<evidence type="ECO:0000313" key="1">
    <source>
        <dbReference type="EMBL" id="PRX90702.1"/>
    </source>
</evidence>
<comment type="caution">
    <text evidence="1">The sequence shown here is derived from an EMBL/GenBank/DDBJ whole genome shotgun (WGS) entry which is preliminary data.</text>
</comment>
<dbReference type="Proteomes" id="UP000237846">
    <property type="component" value="Unassembled WGS sequence"/>
</dbReference>
<gene>
    <name evidence="1" type="ORF">CLV72_11840</name>
</gene>
<dbReference type="EMBL" id="PVZC01000018">
    <property type="protein sequence ID" value="PRX90702.1"/>
    <property type="molecule type" value="Genomic_DNA"/>
</dbReference>